<name>A0ABT8QSL1_9FIRM</name>
<dbReference type="Pfam" id="PF14101">
    <property type="entry name" value="DUF4275"/>
    <property type="match status" value="1"/>
</dbReference>
<evidence type="ECO:0000313" key="1">
    <source>
        <dbReference type="EMBL" id="MDO0824125.1"/>
    </source>
</evidence>
<keyword evidence="2" id="KW-1185">Reference proteome</keyword>
<dbReference type="RefSeq" id="WP_302049159.1">
    <property type="nucleotide sequence ID" value="NZ_JAMJEV010000012.1"/>
</dbReference>
<sequence length="78" mass="9414">MDINSSRDHLFEEIVRIGKIEDENEKQKQLDILKKKSEKLMSLPEDDIYLVDLDFHWTYVVTHEKEQCGPYFFKNNHT</sequence>
<reference evidence="1" key="1">
    <citation type="submission" date="2022-05" db="EMBL/GenBank/DDBJ databases">
        <title>Expanded diversity of anoxic marine methylotrophy in a Black Sea sulfate reducing microorganism.</title>
        <authorList>
            <person name="Fischer P.Q."/>
            <person name="Stams A.J.M."/>
            <person name="Villanueva L."/>
            <person name="Sousa D.Z."/>
        </authorList>
    </citation>
    <scope>NUCLEOTIDE SEQUENCE</scope>
    <source>
        <strain evidence="1">P130</strain>
    </source>
</reference>
<evidence type="ECO:0000313" key="2">
    <source>
        <dbReference type="Proteomes" id="UP001176021"/>
    </source>
</evidence>
<organism evidence="1 2">
    <name type="scientific">Desulfosporosinus nitroreducens</name>
    <dbReference type="NCBI Taxonomy" id="2018668"/>
    <lineage>
        <taxon>Bacteria</taxon>
        <taxon>Bacillati</taxon>
        <taxon>Bacillota</taxon>
        <taxon>Clostridia</taxon>
        <taxon>Eubacteriales</taxon>
        <taxon>Desulfitobacteriaceae</taxon>
        <taxon>Desulfosporosinus</taxon>
    </lineage>
</organism>
<protein>
    <submittedName>
        <fullName evidence="1">DUF4275 family protein</fullName>
    </submittedName>
</protein>
<gene>
    <name evidence="1" type="ORF">M8H41_14880</name>
</gene>
<dbReference type="Proteomes" id="UP001176021">
    <property type="component" value="Unassembled WGS sequence"/>
</dbReference>
<accession>A0ABT8QSL1</accession>
<comment type="caution">
    <text evidence="1">The sequence shown here is derived from an EMBL/GenBank/DDBJ whole genome shotgun (WGS) entry which is preliminary data.</text>
</comment>
<dbReference type="InterPro" id="IPR025454">
    <property type="entry name" value="DUF4275"/>
</dbReference>
<dbReference type="EMBL" id="JAMJEV010000012">
    <property type="protein sequence ID" value="MDO0824125.1"/>
    <property type="molecule type" value="Genomic_DNA"/>
</dbReference>
<proteinExistence type="predicted"/>